<evidence type="ECO:0000313" key="1">
    <source>
        <dbReference type="EnsemblPlants" id="AVESA.00010b.r2.5AG0842330.1.CDS.1"/>
    </source>
</evidence>
<reference evidence="1" key="2">
    <citation type="submission" date="2025-09" db="UniProtKB">
        <authorList>
            <consortium name="EnsemblPlants"/>
        </authorList>
    </citation>
    <scope>IDENTIFICATION</scope>
</reference>
<sequence length="387" mass="43222">MDWSDLGDGPTGLIAERLLANDVADYIRFRAVCCSWRQWSTDPRAHGILDRRFHPRKWIMLREISGHPRIFLNVSTGQCIQMPHLPELLHGHDVFGPTTEGLLVLLDRTSYILRLLNPLTGQVTDLPPATTLLRLMKYQPADLREAFEVSDAGLADNSTFAIHFLGIQILAVAKLGDKCWTLVDDSQGSSMLSAISFEGRFYCPTNRGVMVVETSENHPPRLVLAARLTKAFPLMLSTMHLVDNDGELILVYRSTQLRDGDTKNKHFIQNNTYRVDLKAMNTRPVLGLGGRAIFIGFRTTISVSTSVFPSVKSDSIYIGLDEDVLPATSDSNRLCCLTDGTTEPCGIFEPGSIDEEFSGRKPRFGPWGIDDYLSWYVTEPQDDSEDA</sequence>
<dbReference type="EnsemblPlants" id="AVESA.00010b.r2.5AG0842330.1">
    <property type="protein sequence ID" value="AVESA.00010b.r2.5AG0842330.1.CDS.1"/>
    <property type="gene ID" value="AVESA.00010b.r2.5AG0842330"/>
</dbReference>
<protein>
    <submittedName>
        <fullName evidence="1">Uncharacterized protein</fullName>
    </submittedName>
</protein>
<keyword evidence="2" id="KW-1185">Reference proteome</keyword>
<evidence type="ECO:0000313" key="2">
    <source>
        <dbReference type="Proteomes" id="UP001732700"/>
    </source>
</evidence>
<name>A0ACD5XRW4_AVESA</name>
<organism evidence="1 2">
    <name type="scientific">Avena sativa</name>
    <name type="common">Oat</name>
    <dbReference type="NCBI Taxonomy" id="4498"/>
    <lineage>
        <taxon>Eukaryota</taxon>
        <taxon>Viridiplantae</taxon>
        <taxon>Streptophyta</taxon>
        <taxon>Embryophyta</taxon>
        <taxon>Tracheophyta</taxon>
        <taxon>Spermatophyta</taxon>
        <taxon>Magnoliopsida</taxon>
        <taxon>Liliopsida</taxon>
        <taxon>Poales</taxon>
        <taxon>Poaceae</taxon>
        <taxon>BOP clade</taxon>
        <taxon>Pooideae</taxon>
        <taxon>Poodae</taxon>
        <taxon>Poeae</taxon>
        <taxon>Poeae Chloroplast Group 1 (Aveneae type)</taxon>
        <taxon>Aveninae</taxon>
        <taxon>Avena</taxon>
    </lineage>
</organism>
<accession>A0ACD5XRW4</accession>
<reference evidence="1" key="1">
    <citation type="submission" date="2021-05" db="EMBL/GenBank/DDBJ databases">
        <authorList>
            <person name="Scholz U."/>
            <person name="Mascher M."/>
            <person name="Fiebig A."/>
        </authorList>
    </citation>
    <scope>NUCLEOTIDE SEQUENCE [LARGE SCALE GENOMIC DNA]</scope>
</reference>
<proteinExistence type="predicted"/>
<dbReference type="Proteomes" id="UP001732700">
    <property type="component" value="Chromosome 5A"/>
</dbReference>